<dbReference type="RefSeq" id="WP_196205704.1">
    <property type="nucleotide sequence ID" value="NZ_JADPUN010000330.1"/>
</dbReference>
<accession>A0ABS0H7E8</accession>
<evidence type="ECO:0000313" key="3">
    <source>
        <dbReference type="EMBL" id="MBF9134221.1"/>
    </source>
</evidence>
<gene>
    <name evidence="3" type="ORF">I0C86_35600</name>
</gene>
<evidence type="ECO:0000259" key="2">
    <source>
        <dbReference type="Pfam" id="PF00561"/>
    </source>
</evidence>
<evidence type="ECO:0000256" key="1">
    <source>
        <dbReference type="ARBA" id="ARBA00022801"/>
    </source>
</evidence>
<keyword evidence="4" id="KW-1185">Reference proteome</keyword>
<feature type="domain" description="AB hydrolase-1" evidence="2">
    <location>
        <begin position="22"/>
        <end position="258"/>
    </location>
</feature>
<comment type="caution">
    <text evidence="3">The sequence shown here is derived from an EMBL/GenBank/DDBJ whole genome shotgun (WGS) entry which is preliminary data.</text>
</comment>
<dbReference type="Pfam" id="PF00561">
    <property type="entry name" value="Abhydrolase_1"/>
    <property type="match status" value="1"/>
</dbReference>
<dbReference type="PANTHER" id="PTHR43329">
    <property type="entry name" value="EPOXIDE HYDROLASE"/>
    <property type="match status" value="1"/>
</dbReference>
<dbReference type="GO" id="GO:0016787">
    <property type="term" value="F:hydrolase activity"/>
    <property type="evidence" value="ECO:0007669"/>
    <property type="project" value="UniProtKB-KW"/>
</dbReference>
<organism evidence="3 4">
    <name type="scientific">Plantactinospora alkalitolerans</name>
    <dbReference type="NCBI Taxonomy" id="2789879"/>
    <lineage>
        <taxon>Bacteria</taxon>
        <taxon>Bacillati</taxon>
        <taxon>Actinomycetota</taxon>
        <taxon>Actinomycetes</taxon>
        <taxon>Micromonosporales</taxon>
        <taxon>Micromonosporaceae</taxon>
        <taxon>Plantactinospora</taxon>
    </lineage>
</organism>
<proteinExistence type="predicted"/>
<dbReference type="Gene3D" id="3.40.50.1820">
    <property type="entry name" value="alpha/beta hydrolase"/>
    <property type="match status" value="1"/>
</dbReference>
<dbReference type="SUPFAM" id="SSF53474">
    <property type="entry name" value="alpha/beta-Hydrolases"/>
    <property type="match status" value="1"/>
</dbReference>
<evidence type="ECO:0000313" key="4">
    <source>
        <dbReference type="Proteomes" id="UP000638560"/>
    </source>
</evidence>
<dbReference type="InterPro" id="IPR029058">
    <property type="entry name" value="AB_hydrolase_fold"/>
</dbReference>
<dbReference type="InterPro" id="IPR000073">
    <property type="entry name" value="AB_hydrolase_1"/>
</dbReference>
<sequence>MAITVRGLTFEVTAGGPPDGEPVLLLHGFPQHSAQWSGVVPALHAAGLRTYALDQRGYSPGARPADVSAYRLTELVADAVAVLDALRVDTVHLIGHDWGSAVAWTIAARHPERVRTLTAVSVPHPAALASALASDPDQQSRSAYMALFRQAGQAEQALLADDAAALRAMLAGVGEDRVDSYLEPMLRPGALTAALNWYRAMSGRELAGIGPVSVPTTFVWSDGDIAVGRTAAEACAGQATGDYRFVALAGVTHWIPDQAPEALAGAALARIGAGRRLTRSEEA</sequence>
<dbReference type="PRINTS" id="PR00412">
    <property type="entry name" value="EPOXHYDRLASE"/>
</dbReference>
<dbReference type="Proteomes" id="UP000638560">
    <property type="component" value="Unassembled WGS sequence"/>
</dbReference>
<name>A0ABS0H7E8_9ACTN</name>
<dbReference type="InterPro" id="IPR000639">
    <property type="entry name" value="Epox_hydrolase-like"/>
</dbReference>
<reference evidence="3 4" key="1">
    <citation type="submission" date="2020-11" db="EMBL/GenBank/DDBJ databases">
        <title>A novel isolate from a Black sea contaminated sediment with potential to produce alkanes: Plantactinospora alkalitolerans sp. nov.</title>
        <authorList>
            <person name="Carro L."/>
            <person name="Veyisoglu A."/>
            <person name="Guven K."/>
            <person name="Schumann P."/>
            <person name="Klenk H.-P."/>
            <person name="Sahin N."/>
        </authorList>
    </citation>
    <scope>NUCLEOTIDE SEQUENCE [LARGE SCALE GENOMIC DNA]</scope>
    <source>
        <strain evidence="3 4">S1510</strain>
    </source>
</reference>
<keyword evidence="1 3" id="KW-0378">Hydrolase</keyword>
<dbReference type="EMBL" id="JADPUN010000330">
    <property type="protein sequence ID" value="MBF9134221.1"/>
    <property type="molecule type" value="Genomic_DNA"/>
</dbReference>
<protein>
    <submittedName>
        <fullName evidence="3">Alpha/beta hydrolase</fullName>
    </submittedName>
</protein>